<keyword evidence="1" id="KW-0547">Nucleotide-binding</keyword>
<evidence type="ECO:0000313" key="5">
    <source>
        <dbReference type="Proteomes" id="UP000541558"/>
    </source>
</evidence>
<dbReference type="GO" id="GO:0005634">
    <property type="term" value="C:nucleus"/>
    <property type="evidence" value="ECO:0007669"/>
    <property type="project" value="TreeGrafter"/>
</dbReference>
<proteinExistence type="predicted"/>
<keyword evidence="5" id="KW-1185">Reference proteome</keyword>
<keyword evidence="2" id="KW-0067">ATP-binding</keyword>
<accession>A0A8H5FDA5</accession>
<dbReference type="OrthoDB" id="10036721at2759"/>
<dbReference type="EMBL" id="JAACJK010000111">
    <property type="protein sequence ID" value="KAF5332263.1"/>
    <property type="molecule type" value="Genomic_DNA"/>
</dbReference>
<dbReference type="GO" id="GO:1990518">
    <property type="term" value="F:single-stranded 3'-5' DNA helicase activity"/>
    <property type="evidence" value="ECO:0007669"/>
    <property type="project" value="TreeGrafter"/>
</dbReference>
<name>A0A8H5FDA5_9AGAR</name>
<dbReference type="GO" id="GO:0042555">
    <property type="term" value="C:MCM complex"/>
    <property type="evidence" value="ECO:0007669"/>
    <property type="project" value="TreeGrafter"/>
</dbReference>
<feature type="domain" description="MCM C-terminal AAA(+) ATPase" evidence="3">
    <location>
        <begin position="1"/>
        <end position="77"/>
    </location>
</feature>
<dbReference type="PANTHER" id="PTHR11630">
    <property type="entry name" value="DNA REPLICATION LICENSING FACTOR MCM FAMILY MEMBER"/>
    <property type="match status" value="1"/>
</dbReference>
<evidence type="ECO:0000256" key="2">
    <source>
        <dbReference type="ARBA" id="ARBA00022840"/>
    </source>
</evidence>
<dbReference type="GO" id="GO:0000727">
    <property type="term" value="P:double-strand break repair via break-induced replication"/>
    <property type="evidence" value="ECO:0007669"/>
    <property type="project" value="TreeGrafter"/>
</dbReference>
<dbReference type="PROSITE" id="PS50051">
    <property type="entry name" value="MCM_2"/>
    <property type="match status" value="1"/>
</dbReference>
<dbReference type="InterPro" id="IPR027417">
    <property type="entry name" value="P-loop_NTPase"/>
</dbReference>
<evidence type="ECO:0000313" key="4">
    <source>
        <dbReference type="EMBL" id="KAF5332263.1"/>
    </source>
</evidence>
<dbReference type="GO" id="GO:1902969">
    <property type="term" value="P:mitotic DNA replication"/>
    <property type="evidence" value="ECO:0007669"/>
    <property type="project" value="TreeGrafter"/>
</dbReference>
<comment type="caution">
    <text evidence="4">The sequence shown here is derived from an EMBL/GenBank/DDBJ whole genome shotgun (WGS) entry which is preliminary data.</text>
</comment>
<dbReference type="InterPro" id="IPR001208">
    <property type="entry name" value="MCM_dom"/>
</dbReference>
<dbReference type="GO" id="GO:0005524">
    <property type="term" value="F:ATP binding"/>
    <property type="evidence" value="ECO:0007669"/>
    <property type="project" value="UniProtKB-KW"/>
</dbReference>
<reference evidence="4 5" key="1">
    <citation type="journal article" date="2020" name="ISME J.">
        <title>Uncovering the hidden diversity of litter-decomposition mechanisms in mushroom-forming fungi.</title>
        <authorList>
            <person name="Floudas D."/>
            <person name="Bentzer J."/>
            <person name="Ahren D."/>
            <person name="Johansson T."/>
            <person name="Persson P."/>
            <person name="Tunlid A."/>
        </authorList>
    </citation>
    <scope>NUCLEOTIDE SEQUENCE [LARGE SCALE GENOMIC DNA]</scope>
    <source>
        <strain evidence="4 5">CBS 175.51</strain>
    </source>
</reference>
<sequence length="94" mass="10715">MDVSDQVAIHEAMEQQTVSMAKAGIHATLNALDDDRTKSLRTNNLQMSAPIMSRFDLFFVVLDEFDERIDTNIAKHIVNIHRLQDEVVQPEFST</sequence>
<evidence type="ECO:0000259" key="3">
    <source>
        <dbReference type="PROSITE" id="PS50051"/>
    </source>
</evidence>
<gene>
    <name evidence="4" type="ORF">D9611_008145</name>
</gene>
<dbReference type="GO" id="GO:0003697">
    <property type="term" value="F:single-stranded DNA binding"/>
    <property type="evidence" value="ECO:0007669"/>
    <property type="project" value="TreeGrafter"/>
</dbReference>
<protein>
    <recommendedName>
        <fullName evidence="3">MCM C-terminal AAA(+) ATPase domain-containing protein</fullName>
    </recommendedName>
</protein>
<dbReference type="Pfam" id="PF00493">
    <property type="entry name" value="MCM"/>
    <property type="match status" value="2"/>
</dbReference>
<dbReference type="Gene3D" id="3.40.50.300">
    <property type="entry name" value="P-loop containing nucleotide triphosphate hydrolases"/>
    <property type="match status" value="2"/>
</dbReference>
<evidence type="ECO:0000256" key="1">
    <source>
        <dbReference type="ARBA" id="ARBA00022741"/>
    </source>
</evidence>
<dbReference type="PANTHER" id="PTHR11630:SF43">
    <property type="entry name" value="DNA REPLICATION LICENSING FACTOR MCM6"/>
    <property type="match status" value="1"/>
</dbReference>
<dbReference type="Proteomes" id="UP000541558">
    <property type="component" value="Unassembled WGS sequence"/>
</dbReference>
<dbReference type="InterPro" id="IPR031327">
    <property type="entry name" value="MCM"/>
</dbReference>
<dbReference type="AlphaFoldDB" id="A0A8H5FDA5"/>
<organism evidence="4 5">
    <name type="scientific">Ephemerocybe angulata</name>
    <dbReference type="NCBI Taxonomy" id="980116"/>
    <lineage>
        <taxon>Eukaryota</taxon>
        <taxon>Fungi</taxon>
        <taxon>Dikarya</taxon>
        <taxon>Basidiomycota</taxon>
        <taxon>Agaricomycotina</taxon>
        <taxon>Agaricomycetes</taxon>
        <taxon>Agaricomycetidae</taxon>
        <taxon>Agaricales</taxon>
        <taxon>Agaricineae</taxon>
        <taxon>Psathyrellaceae</taxon>
        <taxon>Ephemerocybe</taxon>
    </lineage>
</organism>